<dbReference type="EMBL" id="JAUYVT010000021">
    <property type="protein sequence ID" value="MDP2566524.1"/>
    <property type="molecule type" value="Genomic_DNA"/>
</dbReference>
<protein>
    <submittedName>
        <fullName evidence="2">Uncharacterized protein</fullName>
    </submittedName>
</protein>
<keyword evidence="1" id="KW-0472">Membrane</keyword>
<comment type="caution">
    <text evidence="2">The sequence shown here is derived from an EMBL/GenBank/DDBJ whole genome shotgun (WGS) entry which is preliminary data.</text>
</comment>
<organism evidence="2 3">
    <name type="scientific">Pseudoalteromonas marina</name>
    <dbReference type="NCBI Taxonomy" id="267375"/>
    <lineage>
        <taxon>Bacteria</taxon>
        <taxon>Pseudomonadati</taxon>
        <taxon>Pseudomonadota</taxon>
        <taxon>Gammaproteobacteria</taxon>
        <taxon>Alteromonadales</taxon>
        <taxon>Pseudoalteromonadaceae</taxon>
        <taxon>Pseudoalteromonas</taxon>
    </lineage>
</organism>
<dbReference type="Proteomes" id="UP001177212">
    <property type="component" value="Unassembled WGS sequence"/>
</dbReference>
<name>A0ABT9FIA3_9GAMM</name>
<feature type="transmembrane region" description="Helical" evidence="1">
    <location>
        <begin position="45"/>
        <end position="65"/>
    </location>
</feature>
<keyword evidence="1" id="KW-0812">Transmembrane</keyword>
<gene>
    <name evidence="2" type="ORF">Q8W34_17900</name>
</gene>
<accession>A0ABT9FIA3</accession>
<feature type="transmembrane region" description="Helical" evidence="1">
    <location>
        <begin position="125"/>
        <end position="149"/>
    </location>
</feature>
<reference evidence="2" key="1">
    <citation type="submission" date="2023-07" db="EMBL/GenBank/DDBJ databases">
        <title>Genome content predicts the carbon catabolic preferences of heterotrophic bacteria.</title>
        <authorList>
            <person name="Gralka M."/>
        </authorList>
    </citation>
    <scope>NUCLEOTIDE SEQUENCE</scope>
    <source>
        <strain evidence="2">4G09</strain>
    </source>
</reference>
<keyword evidence="1" id="KW-1133">Transmembrane helix</keyword>
<keyword evidence="3" id="KW-1185">Reference proteome</keyword>
<feature type="transmembrane region" description="Helical" evidence="1">
    <location>
        <begin position="71"/>
        <end position="104"/>
    </location>
</feature>
<evidence type="ECO:0000313" key="2">
    <source>
        <dbReference type="EMBL" id="MDP2566524.1"/>
    </source>
</evidence>
<proteinExistence type="predicted"/>
<dbReference type="RefSeq" id="WP_203984110.1">
    <property type="nucleotide sequence ID" value="NZ_JAUYVT010000021.1"/>
</dbReference>
<evidence type="ECO:0000313" key="3">
    <source>
        <dbReference type="Proteomes" id="UP001177212"/>
    </source>
</evidence>
<sequence length="219" mass="25111">MNLDNFKSAWQQQSTDTHSAIEINQAKLAEIKINKQIKALNKMKWARIIESCVFLIIIVLLWKYIAAGFTFSAPIISGFVLNLFAIIGLAGNIGQIVLISNIDYSKPVNQLQKDFYRVCSHKLELTKLLLMSVPFYLAYVFIGFDLLFGIDLYQYLELHMIWFYSLSSVLLFIATAWVFAKLNYKNISEKWVNASVQFIVGKRLVTMAEFLNSSELIES</sequence>
<evidence type="ECO:0000256" key="1">
    <source>
        <dbReference type="SAM" id="Phobius"/>
    </source>
</evidence>
<feature type="transmembrane region" description="Helical" evidence="1">
    <location>
        <begin position="161"/>
        <end position="180"/>
    </location>
</feature>